<comment type="caution">
    <text evidence="1">The sequence shown here is derived from an EMBL/GenBank/DDBJ whole genome shotgun (WGS) entry which is preliminary data.</text>
</comment>
<keyword evidence="2" id="KW-1185">Reference proteome</keyword>
<proteinExistence type="predicted"/>
<name>A0AAD7DGR6_MYCRO</name>
<protein>
    <submittedName>
        <fullName evidence="1">Uncharacterized protein</fullName>
    </submittedName>
</protein>
<sequence length="170" mass="18098">MARAMGISLNFRAMAPFSPHNVGAQFGILYPGMPRTNLNHWNAAWTRELAPAPNRLRFDASRTPRLNFKIPVLHQVPPLNRPAASANHPCAILSAGAYSRHTPSRLAGTDSPTHALGSTGISPALVDSLEGSSSSFGALSVRKKELKVARSLNKTEQQCTAGGWDCSAAG</sequence>
<evidence type="ECO:0000313" key="1">
    <source>
        <dbReference type="EMBL" id="KAJ7690856.1"/>
    </source>
</evidence>
<dbReference type="AlphaFoldDB" id="A0AAD7DGR6"/>
<accession>A0AAD7DGR6</accession>
<dbReference type="EMBL" id="JARKIE010000062">
    <property type="protein sequence ID" value="KAJ7690856.1"/>
    <property type="molecule type" value="Genomic_DNA"/>
</dbReference>
<organism evidence="1 2">
    <name type="scientific">Mycena rosella</name>
    <name type="common">Pink bonnet</name>
    <name type="synonym">Agaricus rosellus</name>
    <dbReference type="NCBI Taxonomy" id="1033263"/>
    <lineage>
        <taxon>Eukaryota</taxon>
        <taxon>Fungi</taxon>
        <taxon>Dikarya</taxon>
        <taxon>Basidiomycota</taxon>
        <taxon>Agaricomycotina</taxon>
        <taxon>Agaricomycetes</taxon>
        <taxon>Agaricomycetidae</taxon>
        <taxon>Agaricales</taxon>
        <taxon>Marasmiineae</taxon>
        <taxon>Mycenaceae</taxon>
        <taxon>Mycena</taxon>
    </lineage>
</organism>
<gene>
    <name evidence="1" type="ORF">B0H17DRAFT_1134128</name>
</gene>
<dbReference type="Proteomes" id="UP001221757">
    <property type="component" value="Unassembled WGS sequence"/>
</dbReference>
<evidence type="ECO:0000313" key="2">
    <source>
        <dbReference type="Proteomes" id="UP001221757"/>
    </source>
</evidence>
<reference evidence="1" key="1">
    <citation type="submission" date="2023-03" db="EMBL/GenBank/DDBJ databases">
        <title>Massive genome expansion in bonnet fungi (Mycena s.s.) driven by repeated elements and novel gene families across ecological guilds.</title>
        <authorList>
            <consortium name="Lawrence Berkeley National Laboratory"/>
            <person name="Harder C.B."/>
            <person name="Miyauchi S."/>
            <person name="Viragh M."/>
            <person name="Kuo A."/>
            <person name="Thoen E."/>
            <person name="Andreopoulos B."/>
            <person name="Lu D."/>
            <person name="Skrede I."/>
            <person name="Drula E."/>
            <person name="Henrissat B."/>
            <person name="Morin E."/>
            <person name="Kohler A."/>
            <person name="Barry K."/>
            <person name="LaButti K."/>
            <person name="Morin E."/>
            <person name="Salamov A."/>
            <person name="Lipzen A."/>
            <person name="Mereny Z."/>
            <person name="Hegedus B."/>
            <person name="Baldrian P."/>
            <person name="Stursova M."/>
            <person name="Weitz H."/>
            <person name="Taylor A."/>
            <person name="Grigoriev I.V."/>
            <person name="Nagy L.G."/>
            <person name="Martin F."/>
            <person name="Kauserud H."/>
        </authorList>
    </citation>
    <scope>NUCLEOTIDE SEQUENCE</scope>
    <source>
        <strain evidence="1">CBHHK067</strain>
    </source>
</reference>